<dbReference type="InterPro" id="IPR006139">
    <property type="entry name" value="D-isomer_2_OHA_DH_cat_dom"/>
</dbReference>
<sequence>MTQTNKLLLLGKVIHAKAEYQQLSELAELVEFTSKTREEFISDLHGKYSDITAIYNTHHSDHIVHGIDQEIVSHFPESLKFVCHNGAGYDSVDVKSLTGREIQLSNTPQAVANATANTAIYLILGALRNFNRLANELRRGNWCRTTPEAHEPTGKVLGILGLGGIGSLIRDKAATLGFDRIIYHNRRQLPKNEEGLAEYVTFDELLAQSDVLSLSLPLNPNTRHIIDAGALSKCKDGVVIVNTSRGAIIDEKALVRALDSGKVSSAGLDVFEKEPEIDPGLLSNENILLLPHVGTHAVEPRKEMELTVIRNLRSAFKTGKVVDLVPEQVKSSRL</sequence>
<dbReference type="GO" id="GO:0016618">
    <property type="term" value="F:hydroxypyruvate reductase [NAD(P)H] activity"/>
    <property type="evidence" value="ECO:0007669"/>
    <property type="project" value="TreeGrafter"/>
</dbReference>
<dbReference type="GO" id="GO:0051287">
    <property type="term" value="F:NAD binding"/>
    <property type="evidence" value="ECO:0007669"/>
    <property type="project" value="InterPro"/>
</dbReference>
<organism evidence="6 7">
    <name type="scientific">Sugiyamaella lignohabitans</name>
    <dbReference type="NCBI Taxonomy" id="796027"/>
    <lineage>
        <taxon>Eukaryota</taxon>
        <taxon>Fungi</taxon>
        <taxon>Dikarya</taxon>
        <taxon>Ascomycota</taxon>
        <taxon>Saccharomycotina</taxon>
        <taxon>Dipodascomycetes</taxon>
        <taxon>Dipodascales</taxon>
        <taxon>Trichomonascaceae</taxon>
        <taxon>Sugiyamaella</taxon>
    </lineage>
</organism>
<dbReference type="AlphaFoldDB" id="A0A167D7I2"/>
<evidence type="ECO:0000259" key="5">
    <source>
        <dbReference type="Pfam" id="PF02826"/>
    </source>
</evidence>
<dbReference type="Proteomes" id="UP000189580">
    <property type="component" value="Chromosome a"/>
</dbReference>
<dbReference type="InterPro" id="IPR029753">
    <property type="entry name" value="D-isomer_DH_CS"/>
</dbReference>
<evidence type="ECO:0000256" key="3">
    <source>
        <dbReference type="RuleBase" id="RU003719"/>
    </source>
</evidence>
<dbReference type="PROSITE" id="PS00671">
    <property type="entry name" value="D_2_HYDROXYACID_DH_3"/>
    <property type="match status" value="1"/>
</dbReference>
<dbReference type="PROSITE" id="PS00065">
    <property type="entry name" value="D_2_HYDROXYACID_DH_1"/>
    <property type="match status" value="1"/>
</dbReference>
<dbReference type="OrthoDB" id="9991913at2759"/>
<dbReference type="EMBL" id="CP014501">
    <property type="protein sequence ID" value="ANB12576.1"/>
    <property type="molecule type" value="Genomic_DNA"/>
</dbReference>
<dbReference type="GeneID" id="30037909"/>
<dbReference type="InterPro" id="IPR006140">
    <property type="entry name" value="D-isomer_DH_NAD-bd"/>
</dbReference>
<dbReference type="GO" id="GO:0030267">
    <property type="term" value="F:glyoxylate reductase (NADPH) activity"/>
    <property type="evidence" value="ECO:0007669"/>
    <property type="project" value="TreeGrafter"/>
</dbReference>
<dbReference type="GO" id="GO:0005829">
    <property type="term" value="C:cytosol"/>
    <property type="evidence" value="ECO:0007669"/>
    <property type="project" value="TreeGrafter"/>
</dbReference>
<feature type="domain" description="D-isomer specific 2-hydroxyacid dehydrogenase NAD-binding" evidence="5">
    <location>
        <begin position="121"/>
        <end position="294"/>
    </location>
</feature>
<dbReference type="InterPro" id="IPR050223">
    <property type="entry name" value="D-isomer_2-hydroxyacid_DH"/>
</dbReference>
<proteinExistence type="inferred from homology"/>
<dbReference type="SUPFAM" id="SSF51735">
    <property type="entry name" value="NAD(P)-binding Rossmann-fold domains"/>
    <property type="match status" value="1"/>
</dbReference>
<dbReference type="Pfam" id="PF02826">
    <property type="entry name" value="2-Hacid_dh_C"/>
    <property type="match status" value="1"/>
</dbReference>
<evidence type="ECO:0000259" key="4">
    <source>
        <dbReference type="Pfam" id="PF00389"/>
    </source>
</evidence>
<feature type="domain" description="D-isomer specific 2-hydroxyacid dehydrogenase catalytic" evidence="4">
    <location>
        <begin position="25"/>
        <end position="324"/>
    </location>
</feature>
<comment type="similarity">
    <text evidence="1 3">Belongs to the D-isomer specific 2-hydroxyacid dehydrogenase family.</text>
</comment>
<gene>
    <name evidence="6" type="primary">GOR1</name>
    <name evidence="6" type="ORF">AWJ20_833</name>
</gene>
<dbReference type="InterPro" id="IPR036291">
    <property type="entry name" value="NAD(P)-bd_dom_sf"/>
</dbReference>
<keyword evidence="2 3" id="KW-0560">Oxidoreductase</keyword>
<evidence type="ECO:0000256" key="2">
    <source>
        <dbReference type="ARBA" id="ARBA00023002"/>
    </source>
</evidence>
<dbReference type="Gene3D" id="3.40.50.720">
    <property type="entry name" value="NAD(P)-binding Rossmann-like Domain"/>
    <property type="match status" value="2"/>
</dbReference>
<evidence type="ECO:0000313" key="6">
    <source>
        <dbReference type="EMBL" id="ANB12576.1"/>
    </source>
</evidence>
<dbReference type="Pfam" id="PF00389">
    <property type="entry name" value="2-Hacid_dh"/>
    <property type="match status" value="1"/>
</dbReference>
<dbReference type="PANTHER" id="PTHR10996:SF257">
    <property type="entry name" value="GLYOXYLATE REDUCTASE 1"/>
    <property type="match status" value="1"/>
</dbReference>
<dbReference type="SUPFAM" id="SSF52283">
    <property type="entry name" value="Formate/glycerate dehydrogenase catalytic domain-like"/>
    <property type="match status" value="1"/>
</dbReference>
<keyword evidence="7" id="KW-1185">Reference proteome</keyword>
<dbReference type="InterPro" id="IPR029752">
    <property type="entry name" value="D-isomer_DH_CS1"/>
</dbReference>
<dbReference type="KEGG" id="slb:AWJ20_833"/>
<dbReference type="RefSeq" id="XP_018735053.1">
    <property type="nucleotide sequence ID" value="XM_018882801.1"/>
</dbReference>
<reference evidence="6 7" key="1">
    <citation type="submission" date="2016-02" db="EMBL/GenBank/DDBJ databases">
        <title>Complete genome sequence and transcriptome regulation of the pentose utilising yeast Sugiyamaella lignohabitans.</title>
        <authorList>
            <person name="Bellasio M."/>
            <person name="Peymann A."/>
            <person name="Valli M."/>
            <person name="Sipitzky M."/>
            <person name="Graf A."/>
            <person name="Sauer M."/>
            <person name="Marx H."/>
            <person name="Mattanovich D."/>
        </authorList>
    </citation>
    <scope>NUCLEOTIDE SEQUENCE [LARGE SCALE GENOMIC DNA]</scope>
    <source>
        <strain evidence="6 7">CBS 10342</strain>
    </source>
</reference>
<dbReference type="PANTHER" id="PTHR10996">
    <property type="entry name" value="2-HYDROXYACID DEHYDROGENASE-RELATED"/>
    <property type="match status" value="1"/>
</dbReference>
<accession>A0A167D7I2</accession>
<evidence type="ECO:0000313" key="7">
    <source>
        <dbReference type="Proteomes" id="UP000189580"/>
    </source>
</evidence>
<dbReference type="FunFam" id="3.40.50.720:FF:000026">
    <property type="entry name" value="Glyoxylate/hydroxypyruvate reductase B"/>
    <property type="match status" value="1"/>
</dbReference>
<protein>
    <submittedName>
        <fullName evidence="6">Gor1p</fullName>
    </submittedName>
</protein>
<evidence type="ECO:0000256" key="1">
    <source>
        <dbReference type="ARBA" id="ARBA00005854"/>
    </source>
</evidence>
<name>A0A167D7I2_9ASCO</name>
<dbReference type="CDD" id="cd12168">
    <property type="entry name" value="Mand_dh_like"/>
    <property type="match status" value="1"/>
</dbReference>